<dbReference type="RefSeq" id="WP_013627318.1">
    <property type="nucleotide sequence ID" value="NC_015174.1"/>
</dbReference>
<accession>F0SJ38</accession>
<dbReference type="HOGENOM" id="CLU_1353787_0_0_0"/>
<dbReference type="EMBL" id="CP002546">
    <property type="protein sequence ID" value="ADY58580.1"/>
    <property type="molecule type" value="Genomic_DNA"/>
</dbReference>
<organism evidence="1 2">
    <name type="scientific">Rubinisphaera brasiliensis (strain ATCC 49424 / DSM 5305 / JCM 21570 / IAM 15109 / NBRC 103401 / IFAM 1448)</name>
    <name type="common">Planctomyces brasiliensis</name>
    <dbReference type="NCBI Taxonomy" id="756272"/>
    <lineage>
        <taxon>Bacteria</taxon>
        <taxon>Pseudomonadati</taxon>
        <taxon>Planctomycetota</taxon>
        <taxon>Planctomycetia</taxon>
        <taxon>Planctomycetales</taxon>
        <taxon>Planctomycetaceae</taxon>
        <taxon>Rubinisphaera</taxon>
    </lineage>
</organism>
<dbReference type="OrthoDB" id="276428at2"/>
<evidence type="ECO:0000313" key="2">
    <source>
        <dbReference type="Proteomes" id="UP000006860"/>
    </source>
</evidence>
<dbReference type="KEGG" id="pbs:Plabr_0959"/>
<dbReference type="AlphaFoldDB" id="F0SJ38"/>
<name>F0SJ38_RUBBR</name>
<protein>
    <submittedName>
        <fullName evidence="1">Uncharacterized protein</fullName>
    </submittedName>
</protein>
<dbReference type="STRING" id="756272.Plabr_0959"/>
<dbReference type="Proteomes" id="UP000006860">
    <property type="component" value="Chromosome"/>
</dbReference>
<keyword evidence="2" id="KW-1185">Reference proteome</keyword>
<reference evidence="2" key="1">
    <citation type="submission" date="2011-02" db="EMBL/GenBank/DDBJ databases">
        <title>The complete genome of Planctomyces brasiliensis DSM 5305.</title>
        <authorList>
            <person name="Lucas S."/>
            <person name="Copeland A."/>
            <person name="Lapidus A."/>
            <person name="Bruce D."/>
            <person name="Goodwin L."/>
            <person name="Pitluck S."/>
            <person name="Kyrpides N."/>
            <person name="Mavromatis K."/>
            <person name="Pagani I."/>
            <person name="Ivanova N."/>
            <person name="Ovchinnikova G."/>
            <person name="Lu M."/>
            <person name="Detter J.C."/>
            <person name="Han C."/>
            <person name="Land M."/>
            <person name="Hauser L."/>
            <person name="Markowitz V."/>
            <person name="Cheng J.-F."/>
            <person name="Hugenholtz P."/>
            <person name="Woyke T."/>
            <person name="Wu D."/>
            <person name="Tindall B."/>
            <person name="Pomrenke H.G."/>
            <person name="Brambilla E."/>
            <person name="Klenk H.-P."/>
            <person name="Eisen J.A."/>
        </authorList>
    </citation>
    <scope>NUCLEOTIDE SEQUENCE [LARGE SCALE GENOMIC DNA]</scope>
    <source>
        <strain evidence="2">ATCC 49424 / DSM 5305 / JCM 21570 / NBRC 103401 / IFAM 1448</strain>
    </source>
</reference>
<sequence length="205" mass="23812">MATATRLGDMTVEEAAQEAAGNWRTFECFVWWREDELDSPDEWMIHYTHHRDSGLLDQSNAKQIRQALEPFTEGDDPDVVMESHSHWAVGHIDGFSLRVFKGGEITEAFRTFHNLMEAMAAYPILDESHYSELEHEATYENIDHAAWKIKQDYKLPEDWQWQVFDWLSENRDSALENVDDQGGWPDDDDLQAAFDALGFERIEDA</sequence>
<gene>
    <name evidence="1" type="ordered locus">Plabr_0959</name>
</gene>
<evidence type="ECO:0000313" key="1">
    <source>
        <dbReference type="EMBL" id="ADY58580.1"/>
    </source>
</evidence>
<proteinExistence type="predicted"/>